<evidence type="ECO:0000256" key="3">
    <source>
        <dbReference type="SAM" id="MobiDB-lite"/>
    </source>
</evidence>
<dbReference type="OrthoDB" id="5407351at2759"/>
<dbReference type="InterPro" id="IPR024111">
    <property type="entry name" value="PEX5/PEX5L"/>
</dbReference>
<dbReference type="STRING" id="1182541.W9ZNV7"/>
<feature type="compositionally biased region" description="Polar residues" evidence="3">
    <location>
        <begin position="10"/>
        <end position="22"/>
    </location>
</feature>
<organism evidence="4 5">
    <name type="scientific">Capronia coronata CBS 617.96</name>
    <dbReference type="NCBI Taxonomy" id="1182541"/>
    <lineage>
        <taxon>Eukaryota</taxon>
        <taxon>Fungi</taxon>
        <taxon>Dikarya</taxon>
        <taxon>Ascomycota</taxon>
        <taxon>Pezizomycotina</taxon>
        <taxon>Eurotiomycetes</taxon>
        <taxon>Chaetothyriomycetidae</taxon>
        <taxon>Chaetothyriales</taxon>
        <taxon>Herpotrichiellaceae</taxon>
        <taxon>Capronia</taxon>
    </lineage>
</organism>
<dbReference type="eggNOG" id="ENOG502S3XI">
    <property type="taxonomic scope" value="Eukaryota"/>
</dbReference>
<dbReference type="GeneID" id="19156207"/>
<comment type="caution">
    <text evidence="4">The sequence shown here is derived from an EMBL/GenBank/DDBJ whole genome shotgun (WGS) entry which is preliminary data.</text>
</comment>
<dbReference type="GO" id="GO:0016560">
    <property type="term" value="P:protein import into peroxisome matrix, docking"/>
    <property type="evidence" value="ECO:0007669"/>
    <property type="project" value="TreeGrafter"/>
</dbReference>
<evidence type="ECO:0000256" key="1">
    <source>
        <dbReference type="ARBA" id="ARBA00022737"/>
    </source>
</evidence>
<proteinExistence type="predicted"/>
<dbReference type="GO" id="GO:0005778">
    <property type="term" value="C:peroxisomal membrane"/>
    <property type="evidence" value="ECO:0007669"/>
    <property type="project" value="TreeGrafter"/>
</dbReference>
<dbReference type="Proteomes" id="UP000019484">
    <property type="component" value="Unassembled WGS sequence"/>
</dbReference>
<dbReference type="EMBL" id="AMWN01000001">
    <property type="protein sequence ID" value="EXJ96179.1"/>
    <property type="molecule type" value="Genomic_DNA"/>
</dbReference>
<feature type="region of interest" description="Disordered" evidence="3">
    <location>
        <begin position="1"/>
        <end position="22"/>
    </location>
</feature>
<dbReference type="AlphaFoldDB" id="W9ZNV7"/>
<feature type="compositionally biased region" description="Low complexity" evidence="3">
    <location>
        <begin position="368"/>
        <end position="378"/>
    </location>
</feature>
<evidence type="ECO:0008006" key="6">
    <source>
        <dbReference type="Google" id="ProtNLM"/>
    </source>
</evidence>
<accession>W9ZNV7</accession>
<sequence>MADALCGPSNPLQNLQKHSQADRTLQQDRLVGLRQSPGQGFRTADPRAGSLDAEFHAFENAAPSPFQLQQPEFSAPQQPVFHPQASGAAPGWAADFKRLSLNNSPVPAGQFRTEAPLVRSAPGGWQNEFMRQRSGAGTPVAQGKQVVRDLPPQQMMNMNTNTSMFASQSSMMNYSQPMYQGTGAYGASSMAGLGQQQYTQTSMTIEEQYAEGQMSHEDYEAAFAEAVAHAQEMDQQQLPQQEETAQSLEQLAEMNQTELPRIGSDAINYREQVERTADQDTRDADELARTAGLLLNSVQHDMSTKFQNSQFLDLMRRIRDREVKVQDNDLQTVGQGQGQGQGQASTSTMSTSQSQPTTAEAFSSMDGQNRQQQTSQFQFPDMDNVYAPDSNTQMTDDEALDSNLTAAAAARFRSPYTTYGFEDDQYPAMQPQNQMDALHPGGKWYPDQSPRLQRVEMETEMSGAIPSGQADGDDGAGLERMISASDFDYLDESAGLSRRFVRGGETGA</sequence>
<reference evidence="4 5" key="1">
    <citation type="submission" date="2013-03" db="EMBL/GenBank/DDBJ databases">
        <title>The Genome Sequence of Capronia coronata CBS 617.96.</title>
        <authorList>
            <consortium name="The Broad Institute Genomics Platform"/>
            <person name="Cuomo C."/>
            <person name="de Hoog S."/>
            <person name="Gorbushina A."/>
            <person name="Walker B."/>
            <person name="Young S.K."/>
            <person name="Zeng Q."/>
            <person name="Gargeya S."/>
            <person name="Fitzgerald M."/>
            <person name="Haas B."/>
            <person name="Abouelleil A."/>
            <person name="Allen A.W."/>
            <person name="Alvarado L."/>
            <person name="Arachchi H.M."/>
            <person name="Berlin A.M."/>
            <person name="Chapman S.B."/>
            <person name="Gainer-Dewar J."/>
            <person name="Goldberg J."/>
            <person name="Griggs A."/>
            <person name="Gujja S."/>
            <person name="Hansen M."/>
            <person name="Howarth C."/>
            <person name="Imamovic A."/>
            <person name="Ireland A."/>
            <person name="Larimer J."/>
            <person name="McCowan C."/>
            <person name="Murphy C."/>
            <person name="Pearson M."/>
            <person name="Poon T.W."/>
            <person name="Priest M."/>
            <person name="Roberts A."/>
            <person name="Saif S."/>
            <person name="Shea T."/>
            <person name="Sisk P."/>
            <person name="Sykes S."/>
            <person name="Wortman J."/>
            <person name="Nusbaum C."/>
            <person name="Birren B."/>
        </authorList>
    </citation>
    <scope>NUCLEOTIDE SEQUENCE [LARGE SCALE GENOMIC DNA]</scope>
    <source>
        <strain evidence="4 5">CBS 617.96</strain>
    </source>
</reference>
<protein>
    <recommendedName>
        <fullName evidence="6">Peroxin 20</fullName>
    </recommendedName>
</protein>
<feature type="region of interest" description="Disordered" evidence="3">
    <location>
        <begin position="458"/>
        <end position="477"/>
    </location>
</feature>
<dbReference type="PANTHER" id="PTHR10130">
    <property type="entry name" value="PEROXISOMAL TARGETING SIGNAL 1 RECEPTOR PEX5"/>
    <property type="match status" value="1"/>
</dbReference>
<evidence type="ECO:0000313" key="4">
    <source>
        <dbReference type="EMBL" id="EXJ96179.1"/>
    </source>
</evidence>
<dbReference type="RefSeq" id="XP_007720408.1">
    <property type="nucleotide sequence ID" value="XM_007722218.1"/>
</dbReference>
<dbReference type="GO" id="GO:0005052">
    <property type="term" value="F:peroxisome matrix targeting signal-1 binding"/>
    <property type="evidence" value="ECO:0007669"/>
    <property type="project" value="TreeGrafter"/>
</dbReference>
<dbReference type="GO" id="GO:0005829">
    <property type="term" value="C:cytosol"/>
    <property type="evidence" value="ECO:0007669"/>
    <property type="project" value="TreeGrafter"/>
</dbReference>
<name>W9ZNV7_9EURO</name>
<feature type="region of interest" description="Disordered" evidence="3">
    <location>
        <begin position="327"/>
        <end position="396"/>
    </location>
</feature>
<keyword evidence="5" id="KW-1185">Reference proteome</keyword>
<dbReference type="Gene3D" id="6.10.280.230">
    <property type="match status" value="1"/>
</dbReference>
<dbReference type="HOGENOM" id="CLU_039527_0_0_1"/>
<dbReference type="PANTHER" id="PTHR10130:SF0">
    <property type="entry name" value="GH08708P"/>
    <property type="match status" value="1"/>
</dbReference>
<keyword evidence="2" id="KW-0802">TPR repeat</keyword>
<evidence type="ECO:0000256" key="2">
    <source>
        <dbReference type="ARBA" id="ARBA00022803"/>
    </source>
</evidence>
<keyword evidence="1" id="KW-0677">Repeat</keyword>
<evidence type="ECO:0000313" key="5">
    <source>
        <dbReference type="Proteomes" id="UP000019484"/>
    </source>
</evidence>
<feature type="compositionally biased region" description="Low complexity" evidence="3">
    <location>
        <begin position="342"/>
        <end position="358"/>
    </location>
</feature>
<gene>
    <name evidence="4" type="ORF">A1O1_01305</name>
</gene>